<dbReference type="Proteomes" id="UP000494165">
    <property type="component" value="Unassembled WGS sequence"/>
</dbReference>
<accession>A0A8S1BYX8</accession>
<evidence type="ECO:0000256" key="2">
    <source>
        <dbReference type="ARBA" id="ARBA00022692"/>
    </source>
</evidence>
<evidence type="ECO:0000313" key="10">
    <source>
        <dbReference type="EMBL" id="CAB3361980.1"/>
    </source>
</evidence>
<evidence type="ECO:0000256" key="3">
    <source>
        <dbReference type="ARBA" id="ARBA00022989"/>
    </source>
</evidence>
<keyword evidence="3 8" id="KW-1133">Transmembrane helix</keyword>
<evidence type="ECO:0000256" key="4">
    <source>
        <dbReference type="ARBA" id="ARBA00023054"/>
    </source>
</evidence>
<keyword evidence="4 6" id="KW-0175">Coiled coil</keyword>
<evidence type="ECO:0000256" key="5">
    <source>
        <dbReference type="ARBA" id="ARBA00023136"/>
    </source>
</evidence>
<evidence type="ECO:0000256" key="6">
    <source>
        <dbReference type="SAM" id="Coils"/>
    </source>
</evidence>
<organism evidence="10 11">
    <name type="scientific">Cloeon dipterum</name>
    <dbReference type="NCBI Taxonomy" id="197152"/>
    <lineage>
        <taxon>Eukaryota</taxon>
        <taxon>Metazoa</taxon>
        <taxon>Ecdysozoa</taxon>
        <taxon>Arthropoda</taxon>
        <taxon>Hexapoda</taxon>
        <taxon>Insecta</taxon>
        <taxon>Pterygota</taxon>
        <taxon>Palaeoptera</taxon>
        <taxon>Ephemeroptera</taxon>
        <taxon>Pisciforma</taxon>
        <taxon>Baetidae</taxon>
        <taxon>Cloeon</taxon>
    </lineage>
</organism>
<dbReference type="AlphaFoldDB" id="A0A8S1BYX8"/>
<feature type="transmembrane region" description="Helical" evidence="8">
    <location>
        <begin position="239"/>
        <end position="260"/>
    </location>
</feature>
<comment type="caution">
    <text evidence="10">The sequence shown here is derived from an EMBL/GenBank/DDBJ whole genome shotgun (WGS) entry which is preliminary data.</text>
</comment>
<dbReference type="EMBL" id="CADEPI010000007">
    <property type="protein sequence ID" value="CAB3361980.1"/>
    <property type="molecule type" value="Genomic_DNA"/>
</dbReference>
<evidence type="ECO:0000256" key="8">
    <source>
        <dbReference type="SAM" id="Phobius"/>
    </source>
</evidence>
<dbReference type="GO" id="GO:0034993">
    <property type="term" value="C:meiotic nuclear membrane microtubule tethering complex"/>
    <property type="evidence" value="ECO:0007669"/>
    <property type="project" value="TreeGrafter"/>
</dbReference>
<evidence type="ECO:0000259" key="9">
    <source>
        <dbReference type="PROSITE" id="PS51469"/>
    </source>
</evidence>
<dbReference type="OrthoDB" id="342281at2759"/>
<feature type="domain" description="SUN" evidence="9">
    <location>
        <begin position="686"/>
        <end position="850"/>
    </location>
</feature>
<gene>
    <name evidence="10" type="ORF">CLODIP_2_CD01751</name>
</gene>
<evidence type="ECO:0000256" key="7">
    <source>
        <dbReference type="SAM" id="MobiDB-lite"/>
    </source>
</evidence>
<feature type="compositionally biased region" description="Low complexity" evidence="7">
    <location>
        <begin position="85"/>
        <end position="97"/>
    </location>
</feature>
<protein>
    <recommendedName>
        <fullName evidence="9">SUN domain-containing protein</fullName>
    </recommendedName>
</protein>
<dbReference type="FunFam" id="2.60.120.260:FF:000009">
    <property type="entry name" value="SUN domain-containing protein 1 isoform X1"/>
    <property type="match status" value="1"/>
</dbReference>
<dbReference type="PROSITE" id="PS51469">
    <property type="entry name" value="SUN"/>
    <property type="match status" value="1"/>
</dbReference>
<keyword evidence="2 8" id="KW-0812">Transmembrane</keyword>
<sequence>MSSSVSQTYSRNGDVGMNNNLSLEAQQNAINVSQEKKKKKTSKTAEDKPRRATKTPAKKSTTNGSAAKKKSVSNQSEASQDEIVASSSTTKSRASSRNVPSLDAYRSTKSSPKASPQARKLYEEALNGQIDTENSVFLKFYRNIGEWWNYYKKTDYTYSPLSDQRYEIAPGFFNMPNLSRRPLGSYLSSVSKMQRNFSYNLAREDSDSEEYVDPRRYYKEETSQQFSIWQRVSLAVKTFFIFIYTYTFGALIGGVSYLANRIKAAFSAVRNTNERETKTYYYYKETVVSDNFAAEEAITWKQKIATLFLMIWGGLSRNWGKLLCLLLLLLLAYAVYTVGWCSYLTDLYESSSLLHDSRNYMHKTGTLILDSVLNFWQRTVQIAVVPWQWLVEFSSALLNFLLSVLAAPFQVAVYVCGWFGAVGSSLAAKIHEPLFQSVEMTGESPSESGNSKVQIVNNALVYENIIDIEELALKVLGTSAFQNLQNKQASFTEDIKSQASVFQKISEDISALDEKLEVLSSSVEKNEEKSQLLASIGGKIDHIEEELQQHYSQILGSSDCCDKMQVEIRQIQGKIDAMSQADQSQVAADLIQSQAELTEKLRERIQKLEIDLKAAQEKILANIDSKMEAAAKELAELRHLKTSTATNVGVQWDTSDEKLIALIRQQIAAFDADKTNLPDYALESSGGMILTTRCTESYDERNAFTYYLGMDWLYQRVHKPNNPRSIIQPSVNPGECYAFKGATGIILIELSKKIHLTAVTMEHIPKTISLNGNIDSAPKDFSIWGFKEDQDTDPIQLGSFTYLDDGHALQTFDILVEHDSYQKVELRIESNHGHLEYTCIYRFRVHGVPV</sequence>
<dbReference type="Gene3D" id="2.60.120.260">
    <property type="entry name" value="Galactose-binding domain-like"/>
    <property type="match status" value="1"/>
</dbReference>
<keyword evidence="11" id="KW-1185">Reference proteome</keyword>
<proteinExistence type="predicted"/>
<evidence type="ECO:0000313" key="11">
    <source>
        <dbReference type="Proteomes" id="UP000494165"/>
    </source>
</evidence>
<feature type="region of interest" description="Disordered" evidence="7">
    <location>
        <begin position="1"/>
        <end position="118"/>
    </location>
</feature>
<feature type="compositionally biased region" description="Polar residues" evidence="7">
    <location>
        <begin position="1"/>
        <end position="33"/>
    </location>
</feature>
<reference evidence="10 11" key="1">
    <citation type="submission" date="2020-04" db="EMBL/GenBank/DDBJ databases">
        <authorList>
            <person name="Alioto T."/>
            <person name="Alioto T."/>
            <person name="Gomez Garrido J."/>
        </authorList>
    </citation>
    <scope>NUCLEOTIDE SEQUENCE [LARGE SCALE GENOMIC DNA]</scope>
</reference>
<dbReference type="InterPro" id="IPR012919">
    <property type="entry name" value="SUN_dom"/>
</dbReference>
<dbReference type="PANTHER" id="PTHR12911">
    <property type="entry name" value="SAD1/UNC-84-LIKE PROTEIN-RELATED"/>
    <property type="match status" value="1"/>
</dbReference>
<feature type="transmembrane region" description="Helical" evidence="8">
    <location>
        <begin position="322"/>
        <end position="345"/>
    </location>
</feature>
<evidence type="ECO:0000256" key="1">
    <source>
        <dbReference type="ARBA" id="ARBA00004370"/>
    </source>
</evidence>
<name>A0A8S1BYX8_9INSE</name>
<dbReference type="InterPro" id="IPR045119">
    <property type="entry name" value="SUN1-5"/>
</dbReference>
<comment type="subcellular location">
    <subcellularLocation>
        <location evidence="1">Membrane</location>
    </subcellularLocation>
</comment>
<dbReference type="GO" id="GO:0043495">
    <property type="term" value="F:protein-membrane adaptor activity"/>
    <property type="evidence" value="ECO:0007669"/>
    <property type="project" value="TreeGrafter"/>
</dbReference>
<dbReference type="PANTHER" id="PTHR12911:SF8">
    <property type="entry name" value="KLAROID PROTEIN-RELATED"/>
    <property type="match status" value="1"/>
</dbReference>
<keyword evidence="5 8" id="KW-0472">Membrane</keyword>
<feature type="coiled-coil region" evidence="6">
    <location>
        <begin position="561"/>
        <end position="640"/>
    </location>
</feature>
<dbReference type="Pfam" id="PF07738">
    <property type="entry name" value="Sad1_UNC"/>
    <property type="match status" value="1"/>
</dbReference>